<dbReference type="EMBL" id="JAXQNO010000022">
    <property type="protein sequence ID" value="KAK4766982.1"/>
    <property type="molecule type" value="Genomic_DNA"/>
</dbReference>
<proteinExistence type="inferred from homology"/>
<dbReference type="CDD" id="cd10017">
    <property type="entry name" value="B3_DNA"/>
    <property type="match status" value="1"/>
</dbReference>
<dbReference type="GO" id="GO:0003677">
    <property type="term" value="F:DNA binding"/>
    <property type="evidence" value="ECO:0007669"/>
    <property type="project" value="UniProtKB-KW"/>
</dbReference>
<keyword evidence="7 8" id="KW-0927">Auxin signaling pathway</keyword>
<evidence type="ECO:0000256" key="4">
    <source>
        <dbReference type="ARBA" id="ARBA00023125"/>
    </source>
</evidence>
<name>A0AAN7QG87_TRANT</name>
<accession>A0AAN7QG87</accession>
<feature type="domain" description="TF-B3" evidence="10">
    <location>
        <begin position="118"/>
        <end position="220"/>
    </location>
</feature>
<organism evidence="11 12">
    <name type="scientific">Trapa natans</name>
    <name type="common">Water chestnut</name>
    <dbReference type="NCBI Taxonomy" id="22666"/>
    <lineage>
        <taxon>Eukaryota</taxon>
        <taxon>Viridiplantae</taxon>
        <taxon>Streptophyta</taxon>
        <taxon>Embryophyta</taxon>
        <taxon>Tracheophyta</taxon>
        <taxon>Spermatophyta</taxon>
        <taxon>Magnoliopsida</taxon>
        <taxon>eudicotyledons</taxon>
        <taxon>Gunneridae</taxon>
        <taxon>Pentapetalae</taxon>
        <taxon>rosids</taxon>
        <taxon>malvids</taxon>
        <taxon>Myrtales</taxon>
        <taxon>Lythraceae</taxon>
        <taxon>Trapa</taxon>
    </lineage>
</organism>
<evidence type="ECO:0000256" key="3">
    <source>
        <dbReference type="ARBA" id="ARBA00023015"/>
    </source>
</evidence>
<dbReference type="Proteomes" id="UP001346149">
    <property type="component" value="Unassembled WGS sequence"/>
</dbReference>
<evidence type="ECO:0000259" key="10">
    <source>
        <dbReference type="PROSITE" id="PS50863"/>
    </source>
</evidence>
<evidence type="ECO:0000256" key="7">
    <source>
        <dbReference type="ARBA" id="ARBA00023294"/>
    </source>
</evidence>
<feature type="region of interest" description="Disordered" evidence="9">
    <location>
        <begin position="465"/>
        <end position="494"/>
    </location>
</feature>
<evidence type="ECO:0000256" key="8">
    <source>
        <dbReference type="RuleBase" id="RU004561"/>
    </source>
</evidence>
<protein>
    <recommendedName>
        <fullName evidence="8">Auxin response factor</fullName>
    </recommendedName>
</protein>
<dbReference type="InterPro" id="IPR003340">
    <property type="entry name" value="B3_DNA-bd"/>
</dbReference>
<comment type="caution">
    <text evidence="11">The sequence shown here is derived from an EMBL/GenBank/DDBJ whole genome shotgun (WGS) entry which is preliminary data.</text>
</comment>
<dbReference type="FunFam" id="2.40.330.10:FF:000001">
    <property type="entry name" value="Auxin response factor"/>
    <property type="match status" value="1"/>
</dbReference>
<comment type="similarity">
    <text evidence="2 8">Belongs to the ARF family.</text>
</comment>
<comment type="subunit">
    <text evidence="8">Homodimers and heterodimers.</text>
</comment>
<dbReference type="GO" id="GO:0009734">
    <property type="term" value="P:auxin-activated signaling pathway"/>
    <property type="evidence" value="ECO:0007669"/>
    <property type="project" value="UniProtKB-KW"/>
</dbReference>
<gene>
    <name evidence="11" type="ORF">SAY86_014733</name>
</gene>
<dbReference type="GO" id="GO:0005634">
    <property type="term" value="C:nucleus"/>
    <property type="evidence" value="ECO:0007669"/>
    <property type="project" value="UniProtKB-SubCell"/>
</dbReference>
<dbReference type="Pfam" id="PF02362">
    <property type="entry name" value="B3"/>
    <property type="match status" value="1"/>
</dbReference>
<evidence type="ECO:0000256" key="2">
    <source>
        <dbReference type="ARBA" id="ARBA00007853"/>
    </source>
</evidence>
<dbReference type="InterPro" id="IPR044835">
    <property type="entry name" value="ARF_plant"/>
</dbReference>
<dbReference type="PROSITE" id="PS50863">
    <property type="entry name" value="B3"/>
    <property type="match status" value="1"/>
</dbReference>
<evidence type="ECO:0000256" key="5">
    <source>
        <dbReference type="ARBA" id="ARBA00023163"/>
    </source>
</evidence>
<dbReference type="SMART" id="SM01019">
    <property type="entry name" value="B3"/>
    <property type="match status" value="1"/>
</dbReference>
<dbReference type="Pfam" id="PF06507">
    <property type="entry name" value="ARF_AD"/>
    <property type="match status" value="1"/>
</dbReference>
<evidence type="ECO:0000313" key="12">
    <source>
        <dbReference type="Proteomes" id="UP001346149"/>
    </source>
</evidence>
<dbReference type="SUPFAM" id="SSF101936">
    <property type="entry name" value="DNA-binding pseudobarrel domain"/>
    <property type="match status" value="1"/>
</dbReference>
<keyword evidence="4 8" id="KW-0238">DNA-binding</keyword>
<evidence type="ECO:0000256" key="6">
    <source>
        <dbReference type="ARBA" id="ARBA00023242"/>
    </source>
</evidence>
<evidence type="ECO:0000256" key="1">
    <source>
        <dbReference type="ARBA" id="ARBA00004123"/>
    </source>
</evidence>
<dbReference type="Gene3D" id="2.30.30.1040">
    <property type="match status" value="1"/>
</dbReference>
<dbReference type="AlphaFoldDB" id="A0AAN7QG87"/>
<feature type="region of interest" description="Disordered" evidence="9">
    <location>
        <begin position="531"/>
        <end position="574"/>
    </location>
</feature>
<keyword evidence="3 8" id="KW-0805">Transcription regulation</keyword>
<reference evidence="11 12" key="1">
    <citation type="journal article" date="2023" name="Hortic Res">
        <title>Pangenome of water caltrop reveals structural variations and asymmetric subgenome divergence after allopolyploidization.</title>
        <authorList>
            <person name="Zhang X."/>
            <person name="Chen Y."/>
            <person name="Wang L."/>
            <person name="Yuan Y."/>
            <person name="Fang M."/>
            <person name="Shi L."/>
            <person name="Lu R."/>
            <person name="Comes H.P."/>
            <person name="Ma Y."/>
            <person name="Chen Y."/>
            <person name="Huang G."/>
            <person name="Zhou Y."/>
            <person name="Zheng Z."/>
            <person name="Qiu Y."/>
        </authorList>
    </citation>
    <scope>NUCLEOTIDE SEQUENCE [LARGE SCALE GENOMIC DNA]</scope>
    <source>
        <strain evidence="11">F231</strain>
    </source>
</reference>
<evidence type="ECO:0000313" key="11">
    <source>
        <dbReference type="EMBL" id="KAK4766982.1"/>
    </source>
</evidence>
<comment type="function">
    <text evidence="8">Auxin response factors (ARFs) are transcriptional factors that bind specifically to the DNA sequence 5'-TGTCTC-3' found in the auxin-responsive promoter elements (AuxREs).</text>
</comment>
<feature type="compositionally biased region" description="Polar residues" evidence="9">
    <location>
        <begin position="543"/>
        <end position="552"/>
    </location>
</feature>
<sequence length="574" mass="62153">MSPSSEIPRVDQRIWQACAGSSVRIPPVNSQVYYFAQGHVEQSSSASHPSLSALALSKPVVSCLVTDVSFHADPITDEVFARFLLHPLVGPSALSLPEIRPGVRVSAEDEDDANISSFAKVLTSSDANNGGGFSVPRFCADTIFPQLNYQIDPPVQNLEVTDIHGALWTFRHIYRGTPRRHLLTTGWSKFVNSKKLVAGDSVLFMKNSRGDMFVGIRRAIKFAVECPRWRHQISVRKTNIEEVSVPKGGFARNGRGRVSAESVVKAIEHAARGFPFEVIYYPRAGWSDFVVRIEIVEAAMRGCWPTGMRVKMAMETEDTSRITWFQGTISSTAIPENGPWVASPWRMVQVVWDEPEILPSSRGVNPWQLEPLSIQTVFPPTKKLRSSMISGLVTNGGDKDILFPILGLTRSSLGPLCPSLLNYTTSPAGMQGARQDAIGASGFLPYADENAPILLNADSLGNNSLPHSKASPTSLRLGNSQSENFSASTPNSGHSSGADLILNGACDAPRVSQNCIQLFGQLIYIEKSVESGSDDDGLKECTETANAGQSLASPPAELERLEDNGCDGSSTPPA</sequence>
<dbReference type="Gene3D" id="2.40.330.10">
    <property type="entry name" value="DNA-binding pseudobarrel domain"/>
    <property type="match status" value="1"/>
</dbReference>
<keyword evidence="6 8" id="KW-0539">Nucleus</keyword>
<dbReference type="InterPro" id="IPR010525">
    <property type="entry name" value="ARF_dom"/>
</dbReference>
<keyword evidence="5 8" id="KW-0804">Transcription</keyword>
<keyword evidence="12" id="KW-1185">Reference proteome</keyword>
<dbReference type="GO" id="GO:0006355">
    <property type="term" value="P:regulation of DNA-templated transcription"/>
    <property type="evidence" value="ECO:0007669"/>
    <property type="project" value="InterPro"/>
</dbReference>
<dbReference type="InterPro" id="IPR015300">
    <property type="entry name" value="DNA-bd_pseudobarrel_sf"/>
</dbReference>
<dbReference type="PANTHER" id="PTHR31384">
    <property type="entry name" value="AUXIN RESPONSE FACTOR 4-RELATED"/>
    <property type="match status" value="1"/>
</dbReference>
<dbReference type="PANTHER" id="PTHR31384:SF94">
    <property type="entry name" value="AUXIN RESPONSE FACTOR 17"/>
    <property type="match status" value="1"/>
</dbReference>
<comment type="subcellular location">
    <subcellularLocation>
        <location evidence="1 8">Nucleus</location>
    </subcellularLocation>
</comment>
<evidence type="ECO:0000256" key="9">
    <source>
        <dbReference type="SAM" id="MobiDB-lite"/>
    </source>
</evidence>